<evidence type="ECO:0000256" key="6">
    <source>
        <dbReference type="ARBA" id="ARBA00023033"/>
    </source>
</evidence>
<feature type="domain" description="FAD-binding" evidence="7">
    <location>
        <begin position="29"/>
        <end position="356"/>
    </location>
</feature>
<dbReference type="PANTHER" id="PTHR46028">
    <property type="entry name" value="KYNURENINE 3-MONOOXYGENASE"/>
    <property type="match status" value="1"/>
</dbReference>
<dbReference type="Proteomes" id="UP000255297">
    <property type="component" value="Unassembled WGS sequence"/>
</dbReference>
<protein>
    <submittedName>
        <fullName evidence="8">Kynurenine 3-monooxygenase</fullName>
        <ecNumber evidence="8">1.14.13.9</ecNumber>
    </submittedName>
</protein>
<proteinExistence type="predicted"/>
<comment type="cofactor">
    <cofactor evidence="1">
        <name>FAD</name>
        <dbReference type="ChEBI" id="CHEBI:57692"/>
    </cofactor>
</comment>
<dbReference type="GO" id="GO:0071949">
    <property type="term" value="F:FAD binding"/>
    <property type="evidence" value="ECO:0007669"/>
    <property type="project" value="InterPro"/>
</dbReference>
<evidence type="ECO:0000313" key="8">
    <source>
        <dbReference type="EMBL" id="STY28230.1"/>
    </source>
</evidence>
<organism evidence="8 9">
    <name type="scientific">Legionella wadsworthii</name>
    <dbReference type="NCBI Taxonomy" id="28088"/>
    <lineage>
        <taxon>Bacteria</taxon>
        <taxon>Pseudomonadati</taxon>
        <taxon>Pseudomonadota</taxon>
        <taxon>Gammaproteobacteria</taxon>
        <taxon>Legionellales</taxon>
        <taxon>Legionellaceae</taxon>
        <taxon>Legionella</taxon>
    </lineage>
</organism>
<keyword evidence="6 8" id="KW-0503">Monooxygenase</keyword>
<dbReference type="InterPro" id="IPR036188">
    <property type="entry name" value="FAD/NAD-bd_sf"/>
</dbReference>
<reference evidence="8 9" key="1">
    <citation type="submission" date="2018-06" db="EMBL/GenBank/DDBJ databases">
        <authorList>
            <consortium name="Pathogen Informatics"/>
            <person name="Doyle S."/>
        </authorList>
    </citation>
    <scope>NUCLEOTIDE SEQUENCE [LARGE SCALE GENOMIC DNA]</scope>
    <source>
        <strain evidence="8 9">NCTC11532</strain>
    </source>
</reference>
<dbReference type="SUPFAM" id="SSF51905">
    <property type="entry name" value="FAD/NAD(P)-binding domain"/>
    <property type="match status" value="1"/>
</dbReference>
<dbReference type="GO" id="GO:0070189">
    <property type="term" value="P:kynurenine metabolic process"/>
    <property type="evidence" value="ECO:0007669"/>
    <property type="project" value="TreeGrafter"/>
</dbReference>
<dbReference type="Gene3D" id="3.50.50.60">
    <property type="entry name" value="FAD/NAD(P)-binding domain"/>
    <property type="match status" value="1"/>
</dbReference>
<evidence type="ECO:0000256" key="3">
    <source>
        <dbReference type="ARBA" id="ARBA00022827"/>
    </source>
</evidence>
<keyword evidence="9" id="KW-1185">Reference proteome</keyword>
<keyword evidence="2" id="KW-0285">Flavoprotein</keyword>
<name>A0A378LPD2_9GAMM</name>
<dbReference type="EC" id="1.14.13.9" evidence="8"/>
<dbReference type="GO" id="GO:0004502">
    <property type="term" value="F:kynurenine 3-monooxygenase activity"/>
    <property type="evidence" value="ECO:0007669"/>
    <property type="project" value="UniProtKB-EC"/>
</dbReference>
<evidence type="ECO:0000256" key="4">
    <source>
        <dbReference type="ARBA" id="ARBA00022857"/>
    </source>
</evidence>
<evidence type="ECO:0000256" key="5">
    <source>
        <dbReference type="ARBA" id="ARBA00023002"/>
    </source>
</evidence>
<dbReference type="PRINTS" id="PR00420">
    <property type="entry name" value="RNGMNOXGNASE"/>
</dbReference>
<dbReference type="EMBL" id="UGPB01000001">
    <property type="protein sequence ID" value="STY28230.1"/>
    <property type="molecule type" value="Genomic_DNA"/>
</dbReference>
<evidence type="ECO:0000313" key="9">
    <source>
        <dbReference type="Proteomes" id="UP000255297"/>
    </source>
</evidence>
<gene>
    <name evidence="8" type="primary">kmo</name>
    <name evidence="8" type="ORF">NCTC11532_00400</name>
</gene>
<keyword evidence="3" id="KW-0274">FAD</keyword>
<sequence>MFIEFLLLKNNRIPIIEGCNGSKETGMKKVTIIGSGLAGTLLALYLAKRGYKLELFDARPDLRLLPADGGRSINLALSCRGITGMEGVGIMPLVKKLMVPMRARAIHEIQGQIKYQSFGRHHNEYINAIQRNELNKLLLAESEKCPKVTLNFNTKLIGLNVDEKMMQLELPDGKVLSRPYELLIGADGAGSSVRELLKAKNLLQATRNFLSYGYKELSIGAPGQNHLVHEHLHLWPREAFLLLGNPNLNKSITGSLFLPNEGKNSFAELDSEFKINDFFKKSFPDAYAQMPHLIQEFTQHPTGNMSTIKCDPWYYQDQCLLIGDAAHGIVPFFGQGMNCAFEDCRILNNLLNQHHDDWKKVLPDFYKSRKENTDAVARMSMDNFHEIQIDIRDKRFNLRKRLEHELMVRYPQEYVSKHVLVMFTNTPYAEAQAQGDLQKKFLDKISDKVECVEEIDWNEVEKELKQYDKKLANLH</sequence>
<keyword evidence="4" id="KW-0521">NADP</keyword>
<dbReference type="Pfam" id="PF01494">
    <property type="entry name" value="FAD_binding_3"/>
    <property type="match status" value="1"/>
</dbReference>
<dbReference type="InterPro" id="IPR002938">
    <property type="entry name" value="FAD-bd"/>
</dbReference>
<evidence type="ECO:0000259" key="7">
    <source>
        <dbReference type="Pfam" id="PF01494"/>
    </source>
</evidence>
<accession>A0A378LPD2</accession>
<keyword evidence="5 8" id="KW-0560">Oxidoreductase</keyword>
<dbReference type="STRING" id="1122170.GCA_000701265_02278"/>
<evidence type="ECO:0000256" key="1">
    <source>
        <dbReference type="ARBA" id="ARBA00001974"/>
    </source>
</evidence>
<dbReference type="PANTHER" id="PTHR46028:SF2">
    <property type="entry name" value="KYNURENINE 3-MONOOXYGENASE"/>
    <property type="match status" value="1"/>
</dbReference>
<dbReference type="AlphaFoldDB" id="A0A378LPD2"/>
<evidence type="ECO:0000256" key="2">
    <source>
        <dbReference type="ARBA" id="ARBA00022630"/>
    </source>
</evidence>